<gene>
    <name evidence="8 9" type="primary">selA</name>
    <name evidence="9" type="ORF">L2716_05780</name>
</gene>
<dbReference type="InterPro" id="IPR004534">
    <property type="entry name" value="SelA_trans"/>
</dbReference>
<protein>
    <recommendedName>
        <fullName evidence="8">L-seryl-tRNA(Sec) selenium transferase</fullName>
        <ecNumber evidence="8">2.9.1.1</ecNumber>
    </recommendedName>
    <alternativeName>
        <fullName evidence="8">Selenocysteine synthase</fullName>
        <shortName evidence="8">Sec synthase</shortName>
    </alternativeName>
    <alternativeName>
        <fullName evidence="8">Selenocysteinyl-tRNA(Sec) synthase</fullName>
    </alternativeName>
</protein>
<dbReference type="InterPro" id="IPR015424">
    <property type="entry name" value="PyrdxlP-dep_Trfase"/>
</dbReference>
<dbReference type="GO" id="GO:0004125">
    <property type="term" value="F:L-seryl-tRNA(Sec) selenium transferase activity"/>
    <property type="evidence" value="ECO:0007669"/>
    <property type="project" value="UniProtKB-EC"/>
</dbReference>
<accession>A0ABS9GZW4</accession>
<dbReference type="Pfam" id="PF03841">
    <property type="entry name" value="SelA"/>
    <property type="match status" value="1"/>
</dbReference>
<comment type="cofactor">
    <cofactor evidence="1 8">
        <name>pyridoxal 5'-phosphate</name>
        <dbReference type="ChEBI" id="CHEBI:597326"/>
    </cofactor>
</comment>
<name>A0ABS9GZW4_9BACL</name>
<dbReference type="NCBIfam" id="TIGR00474">
    <property type="entry name" value="selA"/>
    <property type="match status" value="1"/>
</dbReference>
<proteinExistence type="inferred from homology"/>
<dbReference type="EC" id="2.9.1.1" evidence="8"/>
<evidence type="ECO:0000256" key="2">
    <source>
        <dbReference type="ARBA" id="ARBA00022490"/>
    </source>
</evidence>
<feature type="modified residue" description="N6-(pyridoxal phosphate)lysine" evidence="8">
    <location>
        <position position="299"/>
    </location>
</feature>
<evidence type="ECO:0000256" key="5">
    <source>
        <dbReference type="ARBA" id="ARBA00022917"/>
    </source>
</evidence>
<comment type="function">
    <text evidence="8">Converts seryl-tRNA(Sec) to selenocysteinyl-tRNA(Sec) required for selenoprotein biosynthesis.</text>
</comment>
<dbReference type="InterPro" id="IPR018319">
    <property type="entry name" value="SelA-like"/>
</dbReference>
<dbReference type="RefSeq" id="WP_236332652.1">
    <property type="nucleotide sequence ID" value="NZ_JAKIJS010000001.1"/>
</dbReference>
<evidence type="ECO:0000256" key="1">
    <source>
        <dbReference type="ARBA" id="ARBA00001933"/>
    </source>
</evidence>
<comment type="similarity">
    <text evidence="7 8">Belongs to the SelA family.</text>
</comment>
<dbReference type="Proteomes" id="UP001649381">
    <property type="component" value="Unassembled WGS sequence"/>
</dbReference>
<evidence type="ECO:0000313" key="9">
    <source>
        <dbReference type="EMBL" id="MCF6137235.1"/>
    </source>
</evidence>
<evidence type="ECO:0000313" key="10">
    <source>
        <dbReference type="Proteomes" id="UP001649381"/>
    </source>
</evidence>
<comment type="caution">
    <text evidence="9">The sequence shown here is derived from an EMBL/GenBank/DDBJ whole genome shotgun (WGS) entry which is preliminary data.</text>
</comment>
<dbReference type="InterPro" id="IPR015421">
    <property type="entry name" value="PyrdxlP-dep_Trfase_major"/>
</dbReference>
<reference evidence="9 10" key="1">
    <citation type="submission" date="2022-01" db="EMBL/GenBank/DDBJ databases">
        <title>Alkalihalobacillus sp. EGI L200015, a novel bacterium isolated from a salt lake sediment.</title>
        <authorList>
            <person name="Gao L."/>
            <person name="Fang B.-Z."/>
            <person name="Li W.-J."/>
        </authorList>
    </citation>
    <scope>NUCLEOTIDE SEQUENCE [LARGE SCALE GENOMIC DNA]</scope>
    <source>
        <strain evidence="9 10">KCTC 12718</strain>
    </source>
</reference>
<evidence type="ECO:0000256" key="8">
    <source>
        <dbReference type="HAMAP-Rule" id="MF_00423"/>
    </source>
</evidence>
<keyword evidence="10" id="KW-1185">Reference proteome</keyword>
<organism evidence="9 10">
    <name type="scientific">Pseudalkalibacillus berkeleyi</name>
    <dbReference type="NCBI Taxonomy" id="1069813"/>
    <lineage>
        <taxon>Bacteria</taxon>
        <taxon>Bacillati</taxon>
        <taxon>Bacillota</taxon>
        <taxon>Bacilli</taxon>
        <taxon>Bacillales</taxon>
        <taxon>Fictibacillaceae</taxon>
        <taxon>Pseudalkalibacillus</taxon>
    </lineage>
</organism>
<evidence type="ECO:0000256" key="3">
    <source>
        <dbReference type="ARBA" id="ARBA00022679"/>
    </source>
</evidence>
<comment type="pathway">
    <text evidence="8">Aminoacyl-tRNA biosynthesis; selenocysteinyl-tRNA(Sec) biosynthesis; selenocysteinyl-tRNA(Sec) from L-seryl-tRNA(Sec) (bacterial route): step 1/1.</text>
</comment>
<sequence length="465" mass="52218">MNEQFRLLPAVHKIQDDNRFKTLIDKSNYTHNGMTKIVQEILDETRERILQGLHQQCDTKDEMMDQLFHLLQKRLNKDGSYRLRSVINATGVVIHTNLGRSRLSEAALNQMIKVAKHYSNLEYNIEKGVRGSRHDLVEDAVKELTVAEAAMIVNNNAAAVYIVLRAFTQGKGVVVSRGELVEIGGSFRISSIMEESGATLKEVGTTNKTHLYDYENAIDETTGMLMKVHTSNFKVVGFTDSVSTEELVKLSRQHEGVLTYEDLGSGALHDFQHKGIGDEPLVRKVIETGVDLVTFSGDKLLGGPQCGIIAGKAALIHRLKMHQMARVLRVDKFTLAALEATLHSYKYDQYEDIPTVRDILRPLEEIKAQSVRFIERASKSKHLTFELQEGYSKVGGGTMPEVELPTYNVCVKHESMGSEELFNTLRATETPIIGRIKDEQLILDLRTVTSEEESIILKTFESICV</sequence>
<dbReference type="Gene3D" id="3.90.1150.180">
    <property type="match status" value="1"/>
</dbReference>
<comment type="catalytic activity">
    <reaction evidence="8">
        <text>L-seryl-tRNA(Sec) + selenophosphate + H(+) = L-selenocysteinyl-tRNA(Sec) + phosphate</text>
        <dbReference type="Rhea" id="RHEA:22728"/>
        <dbReference type="Rhea" id="RHEA-COMP:9742"/>
        <dbReference type="Rhea" id="RHEA-COMP:9743"/>
        <dbReference type="ChEBI" id="CHEBI:15378"/>
        <dbReference type="ChEBI" id="CHEBI:16144"/>
        <dbReference type="ChEBI" id="CHEBI:43474"/>
        <dbReference type="ChEBI" id="CHEBI:78533"/>
        <dbReference type="ChEBI" id="CHEBI:78573"/>
        <dbReference type="EC" id="2.9.1.1"/>
    </reaction>
</comment>
<evidence type="ECO:0000256" key="4">
    <source>
        <dbReference type="ARBA" id="ARBA00022898"/>
    </source>
</evidence>
<dbReference type="EMBL" id="JAKIJS010000001">
    <property type="protein sequence ID" value="MCF6137235.1"/>
    <property type="molecule type" value="Genomic_DNA"/>
</dbReference>
<keyword evidence="2 8" id="KW-0963">Cytoplasm</keyword>
<comment type="subcellular location">
    <subcellularLocation>
        <location evidence="8">Cytoplasm</location>
    </subcellularLocation>
</comment>
<evidence type="ECO:0000256" key="7">
    <source>
        <dbReference type="ARBA" id="ARBA00044507"/>
    </source>
</evidence>
<keyword evidence="3 8" id="KW-0808">Transferase</keyword>
<dbReference type="PANTHER" id="PTHR32328">
    <property type="entry name" value="L-SERYL-TRNA(SEC) SELENIUM TRANSFERASE"/>
    <property type="match status" value="1"/>
</dbReference>
<dbReference type="SUPFAM" id="SSF53383">
    <property type="entry name" value="PLP-dependent transferases"/>
    <property type="match status" value="1"/>
</dbReference>
<keyword evidence="6 8" id="KW-0711">Selenium</keyword>
<dbReference type="PANTHER" id="PTHR32328:SF0">
    <property type="entry name" value="L-SERYL-TRNA(SEC) SELENIUM TRANSFERASE"/>
    <property type="match status" value="1"/>
</dbReference>
<evidence type="ECO:0000256" key="6">
    <source>
        <dbReference type="ARBA" id="ARBA00023266"/>
    </source>
</evidence>
<dbReference type="HAMAP" id="MF_00423">
    <property type="entry name" value="SelA"/>
    <property type="match status" value="1"/>
</dbReference>
<dbReference type="Gene3D" id="3.40.640.10">
    <property type="entry name" value="Type I PLP-dependent aspartate aminotransferase-like (Major domain)"/>
    <property type="match status" value="1"/>
</dbReference>
<keyword evidence="5 8" id="KW-0648">Protein biosynthesis</keyword>
<keyword evidence="4 8" id="KW-0663">Pyridoxal phosphate</keyword>